<protein>
    <submittedName>
        <fullName evidence="2">Uncharacterized protein</fullName>
    </submittedName>
</protein>
<dbReference type="AlphaFoldDB" id="A0A1V6X215"/>
<name>A0A1V6X215_PENNA</name>
<dbReference type="EMBL" id="MOOB01000140">
    <property type="protein sequence ID" value="OQE69171.1"/>
    <property type="molecule type" value="Genomic_DNA"/>
</dbReference>
<dbReference type="Proteomes" id="UP000191691">
    <property type="component" value="Unassembled WGS sequence"/>
</dbReference>
<gene>
    <name evidence="2" type="ORF">PENNAL_c0140G05075</name>
</gene>
<keyword evidence="3" id="KW-1185">Reference proteome</keyword>
<organism evidence="2 3">
    <name type="scientific">Penicillium nalgiovense</name>
    <dbReference type="NCBI Taxonomy" id="60175"/>
    <lineage>
        <taxon>Eukaryota</taxon>
        <taxon>Fungi</taxon>
        <taxon>Dikarya</taxon>
        <taxon>Ascomycota</taxon>
        <taxon>Pezizomycotina</taxon>
        <taxon>Eurotiomycetes</taxon>
        <taxon>Eurotiomycetidae</taxon>
        <taxon>Eurotiales</taxon>
        <taxon>Aspergillaceae</taxon>
        <taxon>Penicillium</taxon>
    </lineage>
</organism>
<feature type="compositionally biased region" description="Low complexity" evidence="1">
    <location>
        <begin position="101"/>
        <end position="129"/>
    </location>
</feature>
<feature type="region of interest" description="Disordered" evidence="1">
    <location>
        <begin position="88"/>
        <end position="129"/>
    </location>
</feature>
<accession>A0A1V6X215</accession>
<evidence type="ECO:0000256" key="1">
    <source>
        <dbReference type="SAM" id="MobiDB-lite"/>
    </source>
</evidence>
<evidence type="ECO:0000313" key="3">
    <source>
        <dbReference type="Proteomes" id="UP000191691"/>
    </source>
</evidence>
<dbReference type="STRING" id="60175.A0A1V6X215"/>
<proteinExistence type="predicted"/>
<comment type="caution">
    <text evidence="2">The sequence shown here is derived from an EMBL/GenBank/DDBJ whole genome shotgun (WGS) entry which is preliminary data.</text>
</comment>
<feature type="compositionally biased region" description="Polar residues" evidence="1">
    <location>
        <begin position="88"/>
        <end position="100"/>
    </location>
</feature>
<reference evidence="3" key="1">
    <citation type="journal article" date="2017" name="Nat. Microbiol.">
        <title>Global analysis of biosynthetic gene clusters reveals vast potential of secondary metabolite production in Penicillium species.</title>
        <authorList>
            <person name="Nielsen J.C."/>
            <person name="Grijseels S."/>
            <person name="Prigent S."/>
            <person name="Ji B."/>
            <person name="Dainat J."/>
            <person name="Nielsen K.F."/>
            <person name="Frisvad J.C."/>
            <person name="Workman M."/>
            <person name="Nielsen J."/>
        </authorList>
    </citation>
    <scope>NUCLEOTIDE SEQUENCE [LARGE SCALE GENOMIC DNA]</scope>
    <source>
        <strain evidence="3">IBT 13039</strain>
    </source>
</reference>
<sequence>GPTTPLREEGVSRSALNKILAPRKVDRLIAENMIGDPRYSVKEALAILSPITNSQYRPGAPLALPDKEQNFYPWFPSMPQQFPPALTPQVSHFQQPSASTQFQFSPQYQQPSAPTQFQLPPQFQQSFLP</sequence>
<evidence type="ECO:0000313" key="2">
    <source>
        <dbReference type="EMBL" id="OQE69171.1"/>
    </source>
</evidence>
<feature type="non-terminal residue" evidence="2">
    <location>
        <position position="1"/>
    </location>
</feature>